<comment type="similarity">
    <text evidence="1">Belongs to the protein kinase superfamily. CAMK Ser/Thr protein kinase family. NIM1 subfamily.</text>
</comment>
<proteinExistence type="inferred from homology"/>
<evidence type="ECO:0000256" key="11">
    <source>
        <dbReference type="SAM" id="MobiDB-lite"/>
    </source>
</evidence>
<feature type="compositionally biased region" description="Polar residues" evidence="11">
    <location>
        <begin position="471"/>
        <end position="491"/>
    </location>
</feature>
<feature type="region of interest" description="Disordered" evidence="11">
    <location>
        <begin position="668"/>
        <end position="702"/>
    </location>
</feature>
<feature type="compositionally biased region" description="Polar residues" evidence="11">
    <location>
        <begin position="580"/>
        <end position="604"/>
    </location>
</feature>
<evidence type="ECO:0000256" key="9">
    <source>
        <dbReference type="ARBA" id="ARBA00047899"/>
    </source>
</evidence>
<keyword evidence="4" id="KW-0597">Phosphoprotein</keyword>
<feature type="region of interest" description="Disordered" evidence="11">
    <location>
        <begin position="715"/>
        <end position="742"/>
    </location>
</feature>
<reference evidence="13 14" key="1">
    <citation type="submission" date="2015-05" db="EMBL/GenBank/DDBJ databases">
        <title>Distinctive expansion of gene families associated with plant cell wall degradation and secondary metabolism in the genomes of grapevine trunk pathogens.</title>
        <authorList>
            <person name="Lawrence D.P."/>
            <person name="Travadon R."/>
            <person name="Rolshausen P.E."/>
            <person name="Baumgartner K."/>
        </authorList>
    </citation>
    <scope>NUCLEOTIDE SEQUENCE [LARGE SCALE GENOMIC DNA]</scope>
    <source>
        <strain evidence="13">UCRPC4</strain>
    </source>
</reference>
<keyword evidence="6" id="KW-0547">Nucleotide-binding</keyword>
<dbReference type="EC" id="2.7.11.1" evidence="2"/>
<feature type="region of interest" description="Disordered" evidence="11">
    <location>
        <begin position="320"/>
        <end position="517"/>
    </location>
</feature>
<dbReference type="FunFam" id="1.10.510.10:FF:000571">
    <property type="entry name" value="Maternal embryonic leucine zipper kinase"/>
    <property type="match status" value="1"/>
</dbReference>
<name>A0A0G2FSP3_PHACM</name>
<dbReference type="GO" id="GO:0005524">
    <property type="term" value="F:ATP binding"/>
    <property type="evidence" value="ECO:0007669"/>
    <property type="project" value="UniProtKB-KW"/>
</dbReference>
<evidence type="ECO:0000256" key="1">
    <source>
        <dbReference type="ARBA" id="ARBA00010791"/>
    </source>
</evidence>
<feature type="compositionally biased region" description="Polar residues" evidence="11">
    <location>
        <begin position="366"/>
        <end position="430"/>
    </location>
</feature>
<dbReference type="Pfam" id="PF16797">
    <property type="entry name" value="Fungal_KA1"/>
    <property type="match status" value="1"/>
</dbReference>
<dbReference type="Gene3D" id="3.30.310.220">
    <property type="entry name" value="Fungal kinase associated-1 domain"/>
    <property type="match status" value="1"/>
</dbReference>
<keyword evidence="5" id="KW-0808">Transferase</keyword>
<accession>A0A0G2FSP3</accession>
<dbReference type="InterPro" id="IPR031850">
    <property type="entry name" value="Fungal_KA1_dom"/>
</dbReference>
<protein>
    <recommendedName>
        <fullName evidence="2">non-specific serine/threonine protein kinase</fullName>
        <ecNumber evidence="2">2.7.11.1</ecNumber>
    </recommendedName>
</protein>
<dbReference type="GO" id="GO:0005938">
    <property type="term" value="C:cell cortex"/>
    <property type="evidence" value="ECO:0007669"/>
    <property type="project" value="UniProtKB-ARBA"/>
</dbReference>
<feature type="compositionally biased region" description="Low complexity" evidence="11">
    <location>
        <begin position="689"/>
        <end position="702"/>
    </location>
</feature>
<feature type="domain" description="Protein kinase" evidence="12">
    <location>
        <begin position="1"/>
        <end position="201"/>
    </location>
</feature>
<gene>
    <name evidence="13" type="ORF">UCRPC4_g06568</name>
</gene>
<dbReference type="SMART" id="SM00220">
    <property type="entry name" value="S_TKc"/>
    <property type="match status" value="1"/>
</dbReference>
<evidence type="ECO:0000313" key="14">
    <source>
        <dbReference type="Proteomes" id="UP000053317"/>
    </source>
</evidence>
<evidence type="ECO:0000256" key="4">
    <source>
        <dbReference type="ARBA" id="ARBA00022553"/>
    </source>
</evidence>
<comment type="catalytic activity">
    <reaction evidence="9">
        <text>L-threonyl-[protein] + ATP = O-phospho-L-threonyl-[protein] + ADP + H(+)</text>
        <dbReference type="Rhea" id="RHEA:46608"/>
        <dbReference type="Rhea" id="RHEA-COMP:11060"/>
        <dbReference type="Rhea" id="RHEA-COMP:11605"/>
        <dbReference type="ChEBI" id="CHEBI:15378"/>
        <dbReference type="ChEBI" id="CHEBI:30013"/>
        <dbReference type="ChEBI" id="CHEBI:30616"/>
        <dbReference type="ChEBI" id="CHEBI:61977"/>
        <dbReference type="ChEBI" id="CHEBI:456216"/>
        <dbReference type="EC" id="2.7.11.1"/>
    </reaction>
</comment>
<feature type="compositionally biased region" description="Basic and acidic residues" evidence="11">
    <location>
        <begin position="668"/>
        <end position="683"/>
    </location>
</feature>
<dbReference type="GO" id="GO:0035556">
    <property type="term" value="P:intracellular signal transduction"/>
    <property type="evidence" value="ECO:0007669"/>
    <property type="project" value="TreeGrafter"/>
</dbReference>
<dbReference type="GO" id="GO:0004674">
    <property type="term" value="F:protein serine/threonine kinase activity"/>
    <property type="evidence" value="ECO:0007669"/>
    <property type="project" value="UniProtKB-KW"/>
</dbReference>
<dbReference type="EMBL" id="LCWF01000201">
    <property type="protein sequence ID" value="KKY14913.1"/>
    <property type="molecule type" value="Genomic_DNA"/>
</dbReference>
<feature type="region of interest" description="Disordered" evidence="11">
    <location>
        <begin position="839"/>
        <end position="912"/>
    </location>
</feature>
<dbReference type="Gene3D" id="1.10.510.10">
    <property type="entry name" value="Transferase(Phosphotransferase) domain 1"/>
    <property type="match status" value="1"/>
</dbReference>
<keyword evidence="14" id="KW-1185">Reference proteome</keyword>
<dbReference type="InterPro" id="IPR008271">
    <property type="entry name" value="Ser/Thr_kinase_AS"/>
</dbReference>
<keyword evidence="8" id="KW-0067">ATP-binding</keyword>
<evidence type="ECO:0000256" key="2">
    <source>
        <dbReference type="ARBA" id="ARBA00012513"/>
    </source>
</evidence>
<dbReference type="PROSITE" id="PS00108">
    <property type="entry name" value="PROTEIN_KINASE_ST"/>
    <property type="match status" value="1"/>
</dbReference>
<dbReference type="AlphaFoldDB" id="A0A0G2FSP3"/>
<evidence type="ECO:0000256" key="10">
    <source>
        <dbReference type="ARBA" id="ARBA00048679"/>
    </source>
</evidence>
<comment type="catalytic activity">
    <reaction evidence="10">
        <text>L-seryl-[protein] + ATP = O-phospho-L-seryl-[protein] + ADP + H(+)</text>
        <dbReference type="Rhea" id="RHEA:17989"/>
        <dbReference type="Rhea" id="RHEA-COMP:9863"/>
        <dbReference type="Rhea" id="RHEA-COMP:11604"/>
        <dbReference type="ChEBI" id="CHEBI:15378"/>
        <dbReference type="ChEBI" id="CHEBI:29999"/>
        <dbReference type="ChEBI" id="CHEBI:30616"/>
        <dbReference type="ChEBI" id="CHEBI:83421"/>
        <dbReference type="ChEBI" id="CHEBI:456216"/>
        <dbReference type="EC" id="2.7.11.1"/>
    </reaction>
</comment>
<feature type="compositionally biased region" description="Polar residues" evidence="11">
    <location>
        <begin position="862"/>
        <end position="872"/>
    </location>
</feature>
<dbReference type="InterPro" id="IPR043024">
    <property type="entry name" value="KA1_sf_fungal"/>
</dbReference>
<dbReference type="SUPFAM" id="SSF56112">
    <property type="entry name" value="Protein kinase-like (PK-like)"/>
    <property type="match status" value="1"/>
</dbReference>
<dbReference type="Proteomes" id="UP000053317">
    <property type="component" value="Unassembled WGS sequence"/>
</dbReference>
<feature type="region of interest" description="Disordered" evidence="11">
    <location>
        <begin position="569"/>
        <end position="629"/>
    </location>
</feature>
<organism evidence="13 14">
    <name type="scientific">Phaeomoniella chlamydospora</name>
    <name type="common">Phaeoacremonium chlamydosporum</name>
    <dbReference type="NCBI Taxonomy" id="158046"/>
    <lineage>
        <taxon>Eukaryota</taxon>
        <taxon>Fungi</taxon>
        <taxon>Dikarya</taxon>
        <taxon>Ascomycota</taxon>
        <taxon>Pezizomycotina</taxon>
        <taxon>Eurotiomycetes</taxon>
        <taxon>Chaetothyriomycetidae</taxon>
        <taxon>Phaeomoniellales</taxon>
        <taxon>Phaeomoniellaceae</taxon>
        <taxon>Phaeomoniella</taxon>
    </lineage>
</organism>
<dbReference type="PROSITE" id="PS50011">
    <property type="entry name" value="PROTEIN_KINASE_DOM"/>
    <property type="match status" value="1"/>
</dbReference>
<evidence type="ECO:0000256" key="5">
    <source>
        <dbReference type="ARBA" id="ARBA00022679"/>
    </source>
</evidence>
<dbReference type="InterPro" id="IPR000719">
    <property type="entry name" value="Prot_kinase_dom"/>
</dbReference>
<dbReference type="OrthoDB" id="504170at2759"/>
<sequence length="1117" mass="125040">MKLIEHPNVINLYDVWENRGELYLVLEYVEGGELFDYVSCYGALPEEEAVRLFRQIIAGLSYCHRFNICHRDLKPENILLDSNRNIKLADFGMAALQPADRWLNTSCGSPHYAAPEIIYGRKYRGDKADIWSVGIILFAMLNGFLPFDGGDVTSTLRLVKKGEYYLPPSLSVEASDLIQRILQKRPEDRISMNGIWQHPLLKKYERMHSLSADGTVIGPPPALTAQECGRPVSKRSDIDTELLRNLQVLWYGVKQDDLAAKLLNDEPNHEKLFYRALTRFREEQLENYQGQPLEYSASDYHHISKPAPKVTAKRASVVIQPRGHQRRRSQFSIVSDDSRRRDNYYKEPSAAGTNVTNESYDPFRPSRNQMVQPTAEKTNVTVQQSFESTNMRNRKTPLNQVQSSAELKESNNSPANNTYLADQSSRQRQASHAPGPSRSSLASSRRVMSDAAMKTSASYKRRVSFSHMRQRSTGTQASQSRAQANRNRASTSGSGSRPPSRDGRPRSGPTTSYSTPVLAAELDSIPIVMMEEPMPELIIRKPRVASTYWKEEARKVSHELEKICEEAFNRSSLSSSSASQVQPADSPATTVSLSSDVGASQPTSFDPVASDSIKRRALPPPPTDSLGSLTMRELAETRRRLLDHCQMTGVKVVPPYIAGVIEHLDGLMHPDTTESEGIDRRSASDPYPGSLGSVSRVNSVSGNTKVRDSVRSIIAESRKSQSYRAASDPVKARPNGPRPDKKTIRIVEPEALPPIEAPEPLTIRKRGTTPVGSLRGGSFESNLSLQSVPFEKLYPPLEPRYQFGLDTIEENPRSPRRRGVVGSPDGARKWSWWNKKRLESNNGELPPTPPLKDGASQIARLESSQSQTSNGSKVAASPDQRTVTAPGPVMIQGGPEEKYLEPSPLDGKLPTGKGNKSWFSKVFGKGKVKADEHEIIINDADSQTTSQEVLAEYPDRHNSVKEASPFAPPGVSARNIEVNQNWFAKFFHVKPATKILCFRISKQRARKETCRILREWRRYGLRDVYADKARCVLFGRVDAENYLHLKPVHFAGEYFTVLEHGKRVNLCVCRFTQERGAASSFYKVVDTLALVCKERGLLVEDEKKIKRMAREMARCGY</sequence>
<evidence type="ECO:0000259" key="12">
    <source>
        <dbReference type="PROSITE" id="PS50011"/>
    </source>
</evidence>
<dbReference type="PANTHER" id="PTHR24346:SF110">
    <property type="entry name" value="NON-SPECIFIC SERINE_THREONINE PROTEIN KINASE"/>
    <property type="match status" value="1"/>
</dbReference>
<reference evidence="13 14" key="2">
    <citation type="submission" date="2015-05" db="EMBL/GenBank/DDBJ databases">
        <authorList>
            <person name="Morales-Cruz A."/>
            <person name="Amrine K.C."/>
            <person name="Cantu D."/>
        </authorList>
    </citation>
    <scope>NUCLEOTIDE SEQUENCE [LARGE SCALE GENOMIC DNA]</scope>
    <source>
        <strain evidence="13">UCRPC4</strain>
    </source>
</reference>
<feature type="compositionally biased region" description="Basic residues" evidence="11">
    <location>
        <begin position="459"/>
        <end position="470"/>
    </location>
</feature>
<evidence type="ECO:0000256" key="8">
    <source>
        <dbReference type="ARBA" id="ARBA00022840"/>
    </source>
</evidence>
<feature type="compositionally biased region" description="Basic and acidic residues" evidence="11">
    <location>
        <begin position="336"/>
        <end position="345"/>
    </location>
</feature>
<evidence type="ECO:0000256" key="6">
    <source>
        <dbReference type="ARBA" id="ARBA00022741"/>
    </source>
</evidence>
<comment type="caution">
    <text evidence="13">The sequence shown here is derived from an EMBL/GenBank/DDBJ whole genome shotgun (WGS) entry which is preliminary data.</text>
</comment>
<dbReference type="Pfam" id="PF00069">
    <property type="entry name" value="Pkinase"/>
    <property type="match status" value="1"/>
</dbReference>
<keyword evidence="3" id="KW-0723">Serine/threonine-protein kinase</keyword>
<dbReference type="InterPro" id="IPR011009">
    <property type="entry name" value="Kinase-like_dom_sf"/>
</dbReference>
<evidence type="ECO:0000313" key="13">
    <source>
        <dbReference type="EMBL" id="KKY14913.1"/>
    </source>
</evidence>
<evidence type="ECO:0000256" key="3">
    <source>
        <dbReference type="ARBA" id="ARBA00022527"/>
    </source>
</evidence>
<keyword evidence="7 13" id="KW-0418">Kinase</keyword>
<dbReference type="PANTHER" id="PTHR24346">
    <property type="entry name" value="MAP/MICROTUBULE AFFINITY-REGULATING KINASE"/>
    <property type="match status" value="1"/>
</dbReference>
<evidence type="ECO:0000256" key="7">
    <source>
        <dbReference type="ARBA" id="ARBA00022777"/>
    </source>
</evidence>